<dbReference type="STRING" id="1028.SAMN05661096_01685"/>
<dbReference type="EMBL" id="FXAW01000003">
    <property type="protein sequence ID" value="SMG27776.1"/>
    <property type="molecule type" value="Genomic_DNA"/>
</dbReference>
<feature type="domain" description="HTH LytTR-type" evidence="3">
    <location>
        <begin position="133"/>
        <end position="204"/>
    </location>
</feature>
<evidence type="ECO:0000256" key="1">
    <source>
        <dbReference type="PROSITE-ProRule" id="PRU00169"/>
    </source>
</evidence>
<dbReference type="SUPFAM" id="SSF52172">
    <property type="entry name" value="CheY-like"/>
    <property type="match status" value="1"/>
</dbReference>
<reference evidence="5" key="1">
    <citation type="submission" date="2017-04" db="EMBL/GenBank/DDBJ databases">
        <authorList>
            <person name="Varghese N."/>
            <person name="Submissions S."/>
        </authorList>
    </citation>
    <scope>NUCLEOTIDE SEQUENCE [LARGE SCALE GENOMIC DNA]</scope>
    <source>
        <strain evidence="5">DSM 4125</strain>
    </source>
</reference>
<accession>A0A1X7JIM0</accession>
<dbReference type="InterPro" id="IPR046947">
    <property type="entry name" value="LytR-like"/>
</dbReference>
<proteinExistence type="predicted"/>
<sequence length="232" mass="26850">MASELNCMIVDDDPIFRQYISKQIKETNGLKLVTEAESAANALDLLEEHEVDIIFLDVQMPEMTGIELTQRLNNGYEVILVTANDSYAVDAFEQKVTDYLVKPFEYERFAQAITKAQKNIEAFRKKKNIIEHIFIKSDGKIVHLRLQDILFVEALADYVVINTEAKKYIVHHTMKGVEKKLPVHRFVRVHRSFIVNIEKIDYIEDLTVHIKVKSIPIGASYKETLYNTMNFL</sequence>
<feature type="domain" description="Response regulatory" evidence="2">
    <location>
        <begin position="6"/>
        <end position="117"/>
    </location>
</feature>
<dbReference type="SMART" id="SM00850">
    <property type="entry name" value="LytTR"/>
    <property type="match status" value="1"/>
</dbReference>
<dbReference type="PROSITE" id="PS50110">
    <property type="entry name" value="RESPONSE_REGULATORY"/>
    <property type="match status" value="1"/>
</dbReference>
<dbReference type="PROSITE" id="PS50930">
    <property type="entry name" value="HTH_LYTTR"/>
    <property type="match status" value="1"/>
</dbReference>
<evidence type="ECO:0000259" key="3">
    <source>
        <dbReference type="PROSITE" id="PS50930"/>
    </source>
</evidence>
<dbReference type="SMART" id="SM00448">
    <property type="entry name" value="REC"/>
    <property type="match status" value="1"/>
</dbReference>
<dbReference type="Proteomes" id="UP000193804">
    <property type="component" value="Unassembled WGS sequence"/>
</dbReference>
<dbReference type="OrthoDB" id="1646880at2"/>
<dbReference type="AlphaFoldDB" id="A0A1X7JIM0"/>
<dbReference type="GO" id="GO:0003677">
    <property type="term" value="F:DNA binding"/>
    <property type="evidence" value="ECO:0007669"/>
    <property type="project" value="InterPro"/>
</dbReference>
<organism evidence="4 5">
    <name type="scientific">Marivirga sericea</name>
    <dbReference type="NCBI Taxonomy" id="1028"/>
    <lineage>
        <taxon>Bacteria</taxon>
        <taxon>Pseudomonadati</taxon>
        <taxon>Bacteroidota</taxon>
        <taxon>Cytophagia</taxon>
        <taxon>Cytophagales</taxon>
        <taxon>Marivirgaceae</taxon>
        <taxon>Marivirga</taxon>
    </lineage>
</organism>
<feature type="modified residue" description="4-aspartylphosphate" evidence="1">
    <location>
        <position position="57"/>
    </location>
</feature>
<dbReference type="RefSeq" id="WP_085516615.1">
    <property type="nucleotide sequence ID" value="NZ_FXAW01000003.1"/>
</dbReference>
<dbReference type="InterPro" id="IPR007492">
    <property type="entry name" value="LytTR_DNA-bd_dom"/>
</dbReference>
<dbReference type="Pfam" id="PF04397">
    <property type="entry name" value="LytTR"/>
    <property type="match status" value="1"/>
</dbReference>
<evidence type="ECO:0000313" key="5">
    <source>
        <dbReference type="Proteomes" id="UP000193804"/>
    </source>
</evidence>
<dbReference type="PANTHER" id="PTHR37299:SF1">
    <property type="entry name" value="STAGE 0 SPORULATION PROTEIN A HOMOLOG"/>
    <property type="match status" value="1"/>
</dbReference>
<dbReference type="GO" id="GO:0000156">
    <property type="term" value="F:phosphorelay response regulator activity"/>
    <property type="evidence" value="ECO:0007669"/>
    <property type="project" value="InterPro"/>
</dbReference>
<dbReference type="Gene3D" id="3.40.50.2300">
    <property type="match status" value="1"/>
</dbReference>
<protein>
    <submittedName>
        <fullName evidence="4">Two component transcriptional regulator, LytTR family</fullName>
    </submittedName>
</protein>
<gene>
    <name evidence="4" type="ORF">SAMN05661096_01685</name>
</gene>
<evidence type="ECO:0000313" key="4">
    <source>
        <dbReference type="EMBL" id="SMG27776.1"/>
    </source>
</evidence>
<dbReference type="InterPro" id="IPR011006">
    <property type="entry name" value="CheY-like_superfamily"/>
</dbReference>
<dbReference type="PANTHER" id="PTHR37299">
    <property type="entry name" value="TRANSCRIPTIONAL REGULATOR-RELATED"/>
    <property type="match status" value="1"/>
</dbReference>
<dbReference type="Gene3D" id="2.40.50.1020">
    <property type="entry name" value="LytTr DNA-binding domain"/>
    <property type="match status" value="1"/>
</dbReference>
<evidence type="ECO:0000259" key="2">
    <source>
        <dbReference type="PROSITE" id="PS50110"/>
    </source>
</evidence>
<dbReference type="InterPro" id="IPR001789">
    <property type="entry name" value="Sig_transdc_resp-reg_receiver"/>
</dbReference>
<keyword evidence="5" id="KW-1185">Reference proteome</keyword>
<keyword evidence="1" id="KW-0597">Phosphoprotein</keyword>
<name>A0A1X7JIM0_9BACT</name>
<dbReference type="Pfam" id="PF00072">
    <property type="entry name" value="Response_reg"/>
    <property type="match status" value="1"/>
</dbReference>